<dbReference type="GO" id="GO:0008299">
    <property type="term" value="P:isoprenoid biosynthetic process"/>
    <property type="evidence" value="ECO:0007669"/>
    <property type="project" value="UniProtKB-KW"/>
</dbReference>
<protein>
    <submittedName>
        <fullName evidence="8">Polyprenyl synthetase family protein</fullName>
    </submittedName>
</protein>
<evidence type="ECO:0000256" key="2">
    <source>
        <dbReference type="ARBA" id="ARBA00006706"/>
    </source>
</evidence>
<dbReference type="Pfam" id="PF00348">
    <property type="entry name" value="polyprenyl_synt"/>
    <property type="match status" value="1"/>
</dbReference>
<comment type="similarity">
    <text evidence="2 7">Belongs to the FPP/GGPP synthase family.</text>
</comment>
<proteinExistence type="inferred from homology"/>
<name>A0A858PXR6_9RICK</name>
<gene>
    <name evidence="8" type="ORF">ANPL_01410</name>
</gene>
<comment type="cofactor">
    <cofactor evidence="1">
        <name>Mg(2+)</name>
        <dbReference type="ChEBI" id="CHEBI:18420"/>
    </cofactor>
</comment>
<sequence>MFLQVVKQTLCNTSRLLYIVRLVSGSCVIMHCRVHGLVEDFATVLGHEIDRLIASKTPAMAPRMAASFDYCFRAPGKCLRSFLASTAAKTLGGTAEKTLPLCVAIEAVHTYSLVHDDLPSMDNAATRRRRPSCHKEFDEALALLTGDALLTLAFEVLSQMQTDATVRCEIIGLIAAACGCCGMISGQVLDMEGEKFHTRDSVLRIHGMKTARLFSASCEAGAILAYASSEERKILASYGEALGYAFQAKDDLSDVDDDNTSPNLAKVLGREETIKHIDRMLYMSGAELSSLQHDVTLLHEFISFVGDLRL</sequence>
<evidence type="ECO:0000256" key="6">
    <source>
        <dbReference type="ARBA" id="ARBA00023229"/>
    </source>
</evidence>
<dbReference type="EMBL" id="CP046391">
    <property type="protein sequence ID" value="QJC27391.1"/>
    <property type="molecule type" value="Genomic_DNA"/>
</dbReference>
<dbReference type="CDD" id="cd00685">
    <property type="entry name" value="Trans_IPPS_HT"/>
    <property type="match status" value="1"/>
</dbReference>
<evidence type="ECO:0000313" key="9">
    <source>
        <dbReference type="Proteomes" id="UP000500930"/>
    </source>
</evidence>
<keyword evidence="5" id="KW-0460">Magnesium</keyword>
<dbReference type="Proteomes" id="UP000500930">
    <property type="component" value="Chromosome"/>
</dbReference>
<dbReference type="GO" id="GO:0004659">
    <property type="term" value="F:prenyltransferase activity"/>
    <property type="evidence" value="ECO:0007669"/>
    <property type="project" value="InterPro"/>
</dbReference>
<dbReference type="InterPro" id="IPR000092">
    <property type="entry name" value="Polyprenyl_synt"/>
</dbReference>
<evidence type="ECO:0000256" key="3">
    <source>
        <dbReference type="ARBA" id="ARBA00022679"/>
    </source>
</evidence>
<evidence type="ECO:0000313" key="8">
    <source>
        <dbReference type="EMBL" id="QJC27391.1"/>
    </source>
</evidence>
<dbReference type="AlphaFoldDB" id="A0A858PXR6"/>
<evidence type="ECO:0000256" key="1">
    <source>
        <dbReference type="ARBA" id="ARBA00001946"/>
    </source>
</evidence>
<accession>A0A858PXR6</accession>
<dbReference type="KEGG" id="aplt:ANPL_01410"/>
<keyword evidence="3 7" id="KW-0808">Transferase</keyword>
<organism evidence="8 9">
    <name type="scientific">Anaplasma platys</name>
    <dbReference type="NCBI Taxonomy" id="949"/>
    <lineage>
        <taxon>Bacteria</taxon>
        <taxon>Pseudomonadati</taxon>
        <taxon>Pseudomonadota</taxon>
        <taxon>Alphaproteobacteria</taxon>
        <taxon>Rickettsiales</taxon>
        <taxon>Anaplasmataceae</taxon>
        <taxon>Anaplasma</taxon>
    </lineage>
</organism>
<evidence type="ECO:0000256" key="7">
    <source>
        <dbReference type="RuleBase" id="RU004466"/>
    </source>
</evidence>
<dbReference type="Gene3D" id="1.10.600.10">
    <property type="entry name" value="Farnesyl Diphosphate Synthase"/>
    <property type="match status" value="1"/>
</dbReference>
<keyword evidence="6" id="KW-0414">Isoprene biosynthesis</keyword>
<reference evidence="8 9" key="1">
    <citation type="journal article" date="2020" name="Pathogens">
        <title>First Whole Genome Sequence of Anaplasma platys, an Obligate Intracellular Rickettsial Pathogen of Dogs.</title>
        <authorList>
            <person name="Llanes A."/>
            <person name="Rajeev S."/>
        </authorList>
    </citation>
    <scope>NUCLEOTIDE SEQUENCE [LARGE SCALE GENOMIC DNA]</scope>
    <source>
        <strain evidence="8 9">S3</strain>
    </source>
</reference>
<evidence type="ECO:0000256" key="5">
    <source>
        <dbReference type="ARBA" id="ARBA00022842"/>
    </source>
</evidence>
<dbReference type="SFLD" id="SFLDS00005">
    <property type="entry name" value="Isoprenoid_Synthase_Type_I"/>
    <property type="match status" value="1"/>
</dbReference>
<dbReference type="GO" id="GO:0046872">
    <property type="term" value="F:metal ion binding"/>
    <property type="evidence" value="ECO:0007669"/>
    <property type="project" value="UniProtKB-KW"/>
</dbReference>
<dbReference type="SUPFAM" id="SSF48576">
    <property type="entry name" value="Terpenoid synthases"/>
    <property type="match status" value="1"/>
</dbReference>
<keyword evidence="9" id="KW-1185">Reference proteome</keyword>
<dbReference type="PANTHER" id="PTHR43281">
    <property type="entry name" value="FARNESYL DIPHOSPHATE SYNTHASE"/>
    <property type="match status" value="1"/>
</dbReference>
<evidence type="ECO:0000256" key="4">
    <source>
        <dbReference type="ARBA" id="ARBA00022723"/>
    </source>
</evidence>
<dbReference type="PANTHER" id="PTHR43281:SF1">
    <property type="entry name" value="FARNESYL DIPHOSPHATE SYNTHASE"/>
    <property type="match status" value="1"/>
</dbReference>
<dbReference type="InterPro" id="IPR008949">
    <property type="entry name" value="Isoprenoid_synthase_dom_sf"/>
</dbReference>
<keyword evidence="4" id="KW-0479">Metal-binding</keyword>